<dbReference type="Gene3D" id="1.20.58.760">
    <property type="entry name" value="Peptidase M41"/>
    <property type="match status" value="1"/>
</dbReference>
<dbReference type="eggNOG" id="KOG0734">
    <property type="taxonomic scope" value="Eukaryota"/>
</dbReference>
<dbReference type="PANTHER" id="PTHR23076:SF37">
    <property type="entry name" value="ATP-DEPENDENT ZINC METALLOPROTEASE FTSH 4, MITOCHONDRIAL"/>
    <property type="match status" value="1"/>
</dbReference>
<feature type="region of interest" description="Disordered" evidence="1">
    <location>
        <begin position="353"/>
        <end position="374"/>
    </location>
</feature>
<dbReference type="EnsemblPlants" id="ONIVA01G24200.1">
    <property type="protein sequence ID" value="ONIVA01G24200.1"/>
    <property type="gene ID" value="ONIVA01G24200"/>
</dbReference>
<evidence type="ECO:0000256" key="1">
    <source>
        <dbReference type="SAM" id="MobiDB-lite"/>
    </source>
</evidence>
<dbReference type="GO" id="GO:0004222">
    <property type="term" value="F:metalloendopeptidase activity"/>
    <property type="evidence" value="ECO:0007669"/>
    <property type="project" value="InterPro"/>
</dbReference>
<dbReference type="PANTHER" id="PTHR23076">
    <property type="entry name" value="METALLOPROTEASE M41 FTSH"/>
    <property type="match status" value="1"/>
</dbReference>
<evidence type="ECO:0000313" key="3">
    <source>
        <dbReference type="EnsemblPlants" id="ONIVA01G24200.1"/>
    </source>
</evidence>
<dbReference type="MEROPS" id="M41.018"/>
<accession>A0A0E0FNY0</accession>
<keyword evidence="4" id="KW-1185">Reference proteome</keyword>
<feature type="compositionally biased region" description="Gly residues" evidence="1">
    <location>
        <begin position="1"/>
        <end position="23"/>
    </location>
</feature>
<dbReference type="GO" id="GO:0005524">
    <property type="term" value="F:ATP binding"/>
    <property type="evidence" value="ECO:0007669"/>
    <property type="project" value="InterPro"/>
</dbReference>
<evidence type="ECO:0000313" key="4">
    <source>
        <dbReference type="Proteomes" id="UP000006591"/>
    </source>
</evidence>
<dbReference type="Pfam" id="PF01434">
    <property type="entry name" value="Peptidase_M41"/>
    <property type="match status" value="2"/>
</dbReference>
<feature type="region of interest" description="Disordered" evidence="1">
    <location>
        <begin position="1"/>
        <end position="27"/>
    </location>
</feature>
<reference evidence="3" key="1">
    <citation type="submission" date="2015-04" db="UniProtKB">
        <authorList>
            <consortium name="EnsemblPlants"/>
        </authorList>
    </citation>
    <scope>IDENTIFICATION</scope>
    <source>
        <strain evidence="3">SL10</strain>
    </source>
</reference>
<dbReference type="GO" id="GO:0004176">
    <property type="term" value="F:ATP-dependent peptidase activity"/>
    <property type="evidence" value="ECO:0007669"/>
    <property type="project" value="InterPro"/>
</dbReference>
<dbReference type="Gramene" id="ONIVA01G24200.1">
    <property type="protein sequence ID" value="ONIVA01G24200.1"/>
    <property type="gene ID" value="ONIVA01G24200"/>
</dbReference>
<dbReference type="Proteomes" id="UP000006591">
    <property type="component" value="Chromosome 1"/>
</dbReference>
<evidence type="ECO:0000259" key="2">
    <source>
        <dbReference type="Pfam" id="PF01434"/>
    </source>
</evidence>
<feature type="domain" description="Peptidase M41" evidence="2">
    <location>
        <begin position="563"/>
        <end position="625"/>
    </location>
</feature>
<dbReference type="AlphaFoldDB" id="A0A0E0FNY0"/>
<feature type="compositionally biased region" description="Basic and acidic residues" evidence="1">
    <location>
        <begin position="273"/>
        <end position="294"/>
    </location>
</feature>
<dbReference type="GO" id="GO:0009507">
    <property type="term" value="C:chloroplast"/>
    <property type="evidence" value="ECO:0007669"/>
    <property type="project" value="TreeGrafter"/>
</dbReference>
<dbReference type="InterPro" id="IPR037219">
    <property type="entry name" value="Peptidase_M41-like"/>
</dbReference>
<name>A0A0E0FNY0_ORYNI</name>
<sequence length="648" mass="72926">MEQGRGKGMLVGGSSSGGGGGGGRVEEGRVAREKARIPYTIPPPLDRPSPNYTVVDLKGTQVQVRNRWRKSVLDYRLWCYNTSDARYEFGHPYRRCCALPPKGHFLVYMHYKGKWLCALIEGISGYLNGYITRSTGKIDDLRIRENGYLGVTKSEFIEHAKKLPWDGAYVTAHQAKCGDNALLKSFLILHRYVDGQAPMPSKDEVREAGEVMILHFPEAAKSDNLFLDKIHKNFRASPAHVFGKRQIEKARSWSKTCGDVKSIFQGDGAQSEIAEKGRRDHDATEKSSKKDVTEAEAKEFLEEVRLIHRTFDKAENLFLLKDMPVHLSIDGPIDVAWTENELRRSREHGLDDPSWGFLTERSPKFPPTNNNEQNQPTLIENAYMTFSECDEYSGSPDHQEEMNEESVGYKVTSARAGVPFFCQTASEFEEMRIIPVFESLKKDVLSSFQLDPELTEPHRLIKHLIAYHESGHAIVALHTQGAHPIHQATVLPHGLSLGMVTQVASPGNTSISKQKILARIDVCFGGAVAEELLFGEHTVTAGAKNDLFTAKELAQKLTSDTVDRMHLEKWPSVQMQATINAEVLKLLGESRERVKRLLKKHEMQLQAVANALLEKEILNADEIIKVVQPYKREPQITFQDKELAVNWS</sequence>
<dbReference type="GO" id="GO:0045037">
    <property type="term" value="P:protein import into chloroplast stroma"/>
    <property type="evidence" value="ECO:0007669"/>
    <property type="project" value="TreeGrafter"/>
</dbReference>
<dbReference type="SUPFAM" id="SSF140990">
    <property type="entry name" value="FtsH protease domain-like"/>
    <property type="match status" value="1"/>
</dbReference>
<dbReference type="InterPro" id="IPR000642">
    <property type="entry name" value="Peptidase_M41"/>
</dbReference>
<dbReference type="OMA" id="SDARYEF"/>
<feature type="domain" description="Peptidase M41" evidence="2">
    <location>
        <begin position="462"/>
        <end position="557"/>
    </location>
</feature>
<dbReference type="STRING" id="4536.A0A0E0FNY0"/>
<feature type="region of interest" description="Disordered" evidence="1">
    <location>
        <begin position="268"/>
        <end position="294"/>
    </location>
</feature>
<protein>
    <recommendedName>
        <fullName evidence="2">Peptidase M41 domain-containing protein</fullName>
    </recommendedName>
</protein>
<organism evidence="3">
    <name type="scientific">Oryza nivara</name>
    <name type="common">Indian wild rice</name>
    <name type="synonym">Oryza sativa f. spontanea</name>
    <dbReference type="NCBI Taxonomy" id="4536"/>
    <lineage>
        <taxon>Eukaryota</taxon>
        <taxon>Viridiplantae</taxon>
        <taxon>Streptophyta</taxon>
        <taxon>Embryophyta</taxon>
        <taxon>Tracheophyta</taxon>
        <taxon>Spermatophyta</taxon>
        <taxon>Magnoliopsida</taxon>
        <taxon>Liliopsida</taxon>
        <taxon>Poales</taxon>
        <taxon>Poaceae</taxon>
        <taxon>BOP clade</taxon>
        <taxon>Oryzoideae</taxon>
        <taxon>Oryzeae</taxon>
        <taxon>Oryzinae</taxon>
        <taxon>Oryza</taxon>
    </lineage>
</organism>
<proteinExistence type="predicted"/>
<dbReference type="GO" id="GO:0006508">
    <property type="term" value="P:proteolysis"/>
    <property type="evidence" value="ECO:0007669"/>
    <property type="project" value="InterPro"/>
</dbReference>
<reference evidence="3" key="2">
    <citation type="submission" date="2018-04" db="EMBL/GenBank/DDBJ databases">
        <title>OnivRS2 (Oryza nivara Reference Sequence Version 2).</title>
        <authorList>
            <person name="Zhang J."/>
            <person name="Kudrna D."/>
            <person name="Lee S."/>
            <person name="Talag J."/>
            <person name="Rajasekar S."/>
            <person name="Welchert J."/>
            <person name="Hsing Y.-I."/>
            <person name="Wing R.A."/>
        </authorList>
    </citation>
    <scope>NUCLEOTIDE SEQUENCE [LARGE SCALE GENOMIC DNA]</scope>
</reference>
<dbReference type="HOGENOM" id="CLU_436415_0_0_1"/>